<evidence type="ECO:0000256" key="1">
    <source>
        <dbReference type="SAM" id="MobiDB-lite"/>
    </source>
</evidence>
<organism evidence="2">
    <name type="scientific">marine sediment metagenome</name>
    <dbReference type="NCBI Taxonomy" id="412755"/>
    <lineage>
        <taxon>unclassified sequences</taxon>
        <taxon>metagenomes</taxon>
        <taxon>ecological metagenomes</taxon>
    </lineage>
</organism>
<accession>A0A0F8XW54</accession>
<reference evidence="2" key="1">
    <citation type="journal article" date="2015" name="Nature">
        <title>Complex archaea that bridge the gap between prokaryotes and eukaryotes.</title>
        <authorList>
            <person name="Spang A."/>
            <person name="Saw J.H."/>
            <person name="Jorgensen S.L."/>
            <person name="Zaremba-Niedzwiedzka K."/>
            <person name="Martijn J."/>
            <person name="Lind A.E."/>
            <person name="van Eijk R."/>
            <person name="Schleper C."/>
            <person name="Guy L."/>
            <person name="Ettema T.J."/>
        </authorList>
    </citation>
    <scope>NUCLEOTIDE SEQUENCE</scope>
</reference>
<proteinExistence type="predicted"/>
<protein>
    <recommendedName>
        <fullName evidence="3">HK97 family phage prohead protease</fullName>
    </recommendedName>
</protein>
<evidence type="ECO:0000313" key="2">
    <source>
        <dbReference type="EMBL" id="KKK46234.1"/>
    </source>
</evidence>
<sequence length="199" mass="22111">PVAVETEDGHSDDDEEDEKRSRVNVTETKVSRHSIIEVKESKRNGVPVGIVAGYLSTWQPDTGGRFGVPDQFVPGAWAESLADHRQRGNRQIRFKDHHGRTIGGFPIETVVEDERGLFAIGEINLTVDEAKEITTRELEKKLHESGLFSRAAARVISSRLGPAELTVPEEKTLDLGYDNDALRSILRDLQDTGAELRKS</sequence>
<name>A0A0F8XW54_9ZZZZ</name>
<comment type="caution">
    <text evidence="2">The sequence shown here is derived from an EMBL/GenBank/DDBJ whole genome shotgun (WGS) entry which is preliminary data.</text>
</comment>
<dbReference type="EMBL" id="LAZR01070024">
    <property type="protein sequence ID" value="KKK46234.1"/>
    <property type="molecule type" value="Genomic_DNA"/>
</dbReference>
<dbReference type="AlphaFoldDB" id="A0A0F8XW54"/>
<feature type="non-terminal residue" evidence="2">
    <location>
        <position position="1"/>
    </location>
</feature>
<gene>
    <name evidence="2" type="ORF">LCGC14_3164200</name>
</gene>
<feature type="region of interest" description="Disordered" evidence="1">
    <location>
        <begin position="1"/>
        <end position="27"/>
    </location>
</feature>
<evidence type="ECO:0008006" key="3">
    <source>
        <dbReference type="Google" id="ProtNLM"/>
    </source>
</evidence>